<reference evidence="2 3" key="1">
    <citation type="submission" date="2019-07" db="EMBL/GenBank/DDBJ databases">
        <title>WGS assembly of Gossypium tomentosum.</title>
        <authorList>
            <person name="Chen Z.J."/>
            <person name="Sreedasyam A."/>
            <person name="Ando A."/>
            <person name="Song Q."/>
            <person name="De L."/>
            <person name="Hulse-Kemp A."/>
            <person name="Ding M."/>
            <person name="Ye W."/>
            <person name="Kirkbride R."/>
            <person name="Jenkins J."/>
            <person name="Plott C."/>
            <person name="Lovell J."/>
            <person name="Lin Y.-M."/>
            <person name="Vaughn R."/>
            <person name="Liu B."/>
            <person name="Li W."/>
            <person name="Simpson S."/>
            <person name="Scheffler B."/>
            <person name="Saski C."/>
            <person name="Grover C."/>
            <person name="Hu G."/>
            <person name="Conover J."/>
            <person name="Carlson J."/>
            <person name="Shu S."/>
            <person name="Boston L."/>
            <person name="Williams M."/>
            <person name="Peterson D."/>
            <person name="Mcgee K."/>
            <person name="Jones D."/>
            <person name="Wendel J."/>
            <person name="Stelly D."/>
            <person name="Grimwood J."/>
            <person name="Schmutz J."/>
        </authorList>
    </citation>
    <scope>NUCLEOTIDE SEQUENCE [LARGE SCALE GENOMIC DNA]</scope>
    <source>
        <strain evidence="2">7179.01</strain>
    </source>
</reference>
<dbReference type="AlphaFoldDB" id="A0A5D2R6H0"/>
<protein>
    <submittedName>
        <fullName evidence="2">Uncharacterized protein</fullName>
    </submittedName>
</protein>
<feature type="coiled-coil region" evidence="1">
    <location>
        <begin position="77"/>
        <end position="104"/>
    </location>
</feature>
<evidence type="ECO:0000256" key="1">
    <source>
        <dbReference type="SAM" id="Coils"/>
    </source>
</evidence>
<dbReference type="PANTHER" id="PTHR48248">
    <property type="entry name" value="UVR DOMAIN-CONTAINING PROTEIN"/>
    <property type="match status" value="1"/>
</dbReference>
<evidence type="ECO:0000313" key="2">
    <source>
        <dbReference type="EMBL" id="TYI35868.1"/>
    </source>
</evidence>
<evidence type="ECO:0000313" key="3">
    <source>
        <dbReference type="Proteomes" id="UP000322667"/>
    </source>
</evidence>
<keyword evidence="3" id="KW-1185">Reference proteome</keyword>
<proteinExistence type="predicted"/>
<keyword evidence="1" id="KW-0175">Coiled coil</keyword>
<sequence length="166" mass="19383">MLAASLVRKIITQFASIQNLGYYKPTTVVIPMAPRRIDHVASKPEMWKHLKARVEAKRLKVEMGKVREDQECLRVEQRNLITRFGEIERQYDELKQEAEMIAKQSALARIKQGLMLGILIARDGGHLVQTAILTRFLVQSWPTSKMKKIHRKQMQWSFFEQNFGDF</sequence>
<name>A0A5D2R6H0_GOSTO</name>
<dbReference type="Proteomes" id="UP000322667">
    <property type="component" value="Chromosome A03"/>
</dbReference>
<accession>A0A5D2R6H0</accession>
<dbReference type="EMBL" id="CM017612">
    <property type="protein sequence ID" value="TYI35868.1"/>
    <property type="molecule type" value="Genomic_DNA"/>
</dbReference>
<organism evidence="2 3">
    <name type="scientific">Gossypium tomentosum</name>
    <name type="common">Hawaiian cotton</name>
    <name type="synonym">Gossypium sandvicense</name>
    <dbReference type="NCBI Taxonomy" id="34277"/>
    <lineage>
        <taxon>Eukaryota</taxon>
        <taxon>Viridiplantae</taxon>
        <taxon>Streptophyta</taxon>
        <taxon>Embryophyta</taxon>
        <taxon>Tracheophyta</taxon>
        <taxon>Spermatophyta</taxon>
        <taxon>Magnoliopsida</taxon>
        <taxon>eudicotyledons</taxon>
        <taxon>Gunneridae</taxon>
        <taxon>Pentapetalae</taxon>
        <taxon>rosids</taxon>
        <taxon>malvids</taxon>
        <taxon>Malvales</taxon>
        <taxon>Malvaceae</taxon>
        <taxon>Malvoideae</taxon>
        <taxon>Gossypium</taxon>
    </lineage>
</organism>
<gene>
    <name evidence="2" type="ORF">ES332_A03G105400v1</name>
</gene>
<dbReference type="PANTHER" id="PTHR48248:SF4">
    <property type="match status" value="1"/>
</dbReference>